<feature type="domain" description="Transposase IS200-like" evidence="1">
    <location>
        <begin position="21"/>
        <end position="194"/>
    </location>
</feature>
<evidence type="ECO:0000259" key="1">
    <source>
        <dbReference type="SMART" id="SM01321"/>
    </source>
</evidence>
<dbReference type="GO" id="GO:0006313">
    <property type="term" value="P:DNA transposition"/>
    <property type="evidence" value="ECO:0007669"/>
    <property type="project" value="InterPro"/>
</dbReference>
<dbReference type="PANTHER" id="PTHR36966:SF1">
    <property type="entry name" value="REP-ASSOCIATED TYROSINE TRANSPOSASE"/>
    <property type="match status" value="1"/>
</dbReference>
<accession>A0A0M4DHZ2</accession>
<reference evidence="2 3" key="1">
    <citation type="submission" date="2015-07" db="EMBL/GenBank/DDBJ databases">
        <title>Isolation and Genomic Characterization of a Novel Halophilic Metal-Reducing Deltaproteobacterium from the Deep Subsurface.</title>
        <authorList>
            <person name="Badalamenti J.P."/>
            <person name="Summers Z.M."/>
            <person name="Gralnick J.A."/>
            <person name="Bond D.R."/>
        </authorList>
    </citation>
    <scope>NUCLEOTIDE SEQUENCE [LARGE SCALE GENOMIC DNA]</scope>
    <source>
        <strain evidence="2 3">WTL</strain>
    </source>
</reference>
<dbReference type="SUPFAM" id="SSF143422">
    <property type="entry name" value="Transposase IS200-like"/>
    <property type="match status" value="1"/>
</dbReference>
<dbReference type="EMBL" id="CP010802">
    <property type="protein sequence ID" value="ALC16750.1"/>
    <property type="molecule type" value="Genomic_DNA"/>
</dbReference>
<dbReference type="Proteomes" id="UP000057158">
    <property type="component" value="Chromosome"/>
</dbReference>
<dbReference type="InterPro" id="IPR052715">
    <property type="entry name" value="RAYT_transposase"/>
</dbReference>
<evidence type="ECO:0000313" key="3">
    <source>
        <dbReference type="Proteomes" id="UP000057158"/>
    </source>
</evidence>
<dbReference type="InterPro" id="IPR036515">
    <property type="entry name" value="Transposase_17_sf"/>
</dbReference>
<dbReference type="SMART" id="SM01321">
    <property type="entry name" value="Y1_Tnp"/>
    <property type="match status" value="1"/>
</dbReference>
<keyword evidence="3" id="KW-1185">Reference proteome</keyword>
<evidence type="ECO:0000313" key="2">
    <source>
        <dbReference type="EMBL" id="ALC16750.1"/>
    </source>
</evidence>
<dbReference type="AlphaFoldDB" id="A0A0M4DHZ2"/>
<organism evidence="2 3">
    <name type="scientific">Desulfuromonas soudanensis</name>
    <dbReference type="NCBI Taxonomy" id="1603606"/>
    <lineage>
        <taxon>Bacteria</taxon>
        <taxon>Pseudomonadati</taxon>
        <taxon>Thermodesulfobacteriota</taxon>
        <taxon>Desulfuromonadia</taxon>
        <taxon>Desulfuromonadales</taxon>
        <taxon>Desulfuromonadaceae</taxon>
        <taxon>Desulfuromonas</taxon>
    </lineage>
</organism>
<dbReference type="PATRIC" id="fig|1603606.3.peg.2143"/>
<dbReference type="GO" id="GO:0004803">
    <property type="term" value="F:transposase activity"/>
    <property type="evidence" value="ECO:0007669"/>
    <property type="project" value="InterPro"/>
</dbReference>
<dbReference type="OrthoDB" id="9800147at2"/>
<dbReference type="InterPro" id="IPR002686">
    <property type="entry name" value="Transposase_17"/>
</dbReference>
<dbReference type="GO" id="GO:0043565">
    <property type="term" value="F:sequence-specific DNA binding"/>
    <property type="evidence" value="ECO:0007669"/>
    <property type="project" value="TreeGrafter"/>
</dbReference>
<gene>
    <name evidence="2" type="ORF">DSOUD_1981</name>
</gene>
<name>A0A0M4DHZ2_9BACT</name>
<dbReference type="STRING" id="1603606.DSOUD_1981"/>
<sequence length="208" mass="23423">MVFNPEIHHRRSIRLRDYDYSRAGAYFVTICAWQRECLFADIVDGTVRLNDMGRIVLECWDGLPGHYPPVELDVFVAMPNHIHSIIVINDPGFGQGVGARFIAPGPVTPDNQAKPDNQGAMNQGAMNQGAMNQGAMNRAPTVGEIVRAFKARCTHAINISRNTPGVPVWQRNYYERVIRDERELAAIRQYIADNPAKWAEDENHPSRV</sequence>
<dbReference type="RefSeq" id="WP_053550820.1">
    <property type="nucleotide sequence ID" value="NZ_CP010802.1"/>
</dbReference>
<dbReference type="PANTHER" id="PTHR36966">
    <property type="entry name" value="REP-ASSOCIATED TYROSINE TRANSPOSASE"/>
    <property type="match status" value="1"/>
</dbReference>
<dbReference type="KEGG" id="des:DSOUD_1981"/>
<dbReference type="Gene3D" id="3.30.70.1290">
    <property type="entry name" value="Transposase IS200-like"/>
    <property type="match status" value="1"/>
</dbReference>
<proteinExistence type="predicted"/>
<protein>
    <recommendedName>
        <fullName evidence="1">Transposase IS200-like domain-containing protein</fullName>
    </recommendedName>
</protein>